<protein>
    <recommendedName>
        <fullName evidence="3">WxL domain-containing protein</fullName>
    </recommendedName>
</protein>
<reference evidence="1 2" key="1">
    <citation type="submission" date="2023-05" db="EMBL/GenBank/DDBJ databases">
        <title>Gordonibacter KGMB12511T sp. nov., isolated from faeces of healthy Korean.</title>
        <authorList>
            <person name="Kim H.S."/>
            <person name="Kim J.-S."/>
            <person name="Suh M.K."/>
            <person name="Eom M.K."/>
            <person name="Do H.E."/>
            <person name="Lee J.-S."/>
        </authorList>
    </citation>
    <scope>NUCLEOTIDE SEQUENCE [LARGE SCALE GENOMIC DNA]</scope>
    <source>
        <strain evidence="1 2">KGMB12511</strain>
    </source>
</reference>
<evidence type="ECO:0008006" key="3">
    <source>
        <dbReference type="Google" id="ProtNLM"/>
    </source>
</evidence>
<keyword evidence="2" id="KW-1185">Reference proteome</keyword>
<proteinExistence type="predicted"/>
<evidence type="ECO:0000313" key="2">
    <source>
        <dbReference type="Proteomes" id="UP001232750"/>
    </source>
</evidence>
<evidence type="ECO:0000313" key="1">
    <source>
        <dbReference type="EMBL" id="MDJ1651069.1"/>
    </source>
</evidence>
<sequence length="172" mass="17832">MGVFWCNNVSECVVDKWDKDVESVTLYAHWTLQIDCAIPTSVDIEVDASGTSTTSATPEFSSSTPADIKVTAVSSTQGADAATLFANNVAIGVGIQLKPASSGLPVTVPLTSTGTTIPNNGWTIAAGSTTTPTKFAVAFSLSLPSETQLNYRPNTPVTVANLSYVIKLASAS</sequence>
<comment type="caution">
    <text evidence="1">The sequence shown here is derived from an EMBL/GenBank/DDBJ whole genome shotgun (WGS) entry which is preliminary data.</text>
</comment>
<dbReference type="EMBL" id="JASJEU010000019">
    <property type="protein sequence ID" value="MDJ1651069.1"/>
    <property type="molecule type" value="Genomic_DNA"/>
</dbReference>
<dbReference type="Proteomes" id="UP001232750">
    <property type="component" value="Unassembled WGS sequence"/>
</dbReference>
<gene>
    <name evidence="1" type="ORF">QNJ86_09685</name>
</gene>
<organism evidence="1 2">
    <name type="scientific">Gordonibacter faecis</name>
    <dbReference type="NCBI Taxonomy" id="3047475"/>
    <lineage>
        <taxon>Bacteria</taxon>
        <taxon>Bacillati</taxon>
        <taxon>Actinomycetota</taxon>
        <taxon>Coriobacteriia</taxon>
        <taxon>Eggerthellales</taxon>
        <taxon>Eggerthellaceae</taxon>
        <taxon>Gordonibacter</taxon>
    </lineage>
</organism>
<accession>A0ABT7DNG1</accession>
<name>A0ABT7DNG1_9ACTN</name>
<dbReference type="RefSeq" id="WP_283832413.1">
    <property type="nucleotide sequence ID" value="NZ_JASJEU010000019.1"/>
</dbReference>